<dbReference type="GeneID" id="30989285"/>
<gene>
    <name evidence="1" type="ORF">CYBJADRAFT_167410</name>
</gene>
<sequence>MGDSEWETGTGGLGVGDSEWETCTGGLALVDSEWGTRSGGLALGDSDSDFAMFVLKPLQHQNNHPPML</sequence>
<organism evidence="1 2">
    <name type="scientific">Cyberlindnera jadinii (strain ATCC 18201 / CBS 1600 / BCRC 20928 / JCM 3617 / NBRC 0987 / NRRL Y-1542)</name>
    <name type="common">Torula yeast</name>
    <name type="synonym">Candida utilis</name>
    <dbReference type="NCBI Taxonomy" id="983966"/>
    <lineage>
        <taxon>Eukaryota</taxon>
        <taxon>Fungi</taxon>
        <taxon>Dikarya</taxon>
        <taxon>Ascomycota</taxon>
        <taxon>Saccharomycotina</taxon>
        <taxon>Saccharomycetes</taxon>
        <taxon>Phaffomycetales</taxon>
        <taxon>Phaffomycetaceae</taxon>
        <taxon>Cyberlindnera</taxon>
    </lineage>
</organism>
<reference evidence="1 2" key="1">
    <citation type="journal article" date="2016" name="Proc. Natl. Acad. Sci. U.S.A.">
        <title>Comparative genomics of biotechnologically important yeasts.</title>
        <authorList>
            <person name="Riley R."/>
            <person name="Haridas S."/>
            <person name="Wolfe K.H."/>
            <person name="Lopes M.R."/>
            <person name="Hittinger C.T."/>
            <person name="Goeker M."/>
            <person name="Salamov A.A."/>
            <person name="Wisecaver J.H."/>
            <person name="Long T.M."/>
            <person name="Calvey C.H."/>
            <person name="Aerts A.L."/>
            <person name="Barry K.W."/>
            <person name="Choi C."/>
            <person name="Clum A."/>
            <person name="Coughlan A.Y."/>
            <person name="Deshpande S."/>
            <person name="Douglass A.P."/>
            <person name="Hanson S.J."/>
            <person name="Klenk H.-P."/>
            <person name="LaButti K.M."/>
            <person name="Lapidus A."/>
            <person name="Lindquist E.A."/>
            <person name="Lipzen A.M."/>
            <person name="Meier-Kolthoff J.P."/>
            <person name="Ohm R.A."/>
            <person name="Otillar R.P."/>
            <person name="Pangilinan J.L."/>
            <person name="Peng Y."/>
            <person name="Rokas A."/>
            <person name="Rosa C.A."/>
            <person name="Scheuner C."/>
            <person name="Sibirny A.A."/>
            <person name="Slot J.C."/>
            <person name="Stielow J.B."/>
            <person name="Sun H."/>
            <person name="Kurtzman C.P."/>
            <person name="Blackwell M."/>
            <person name="Grigoriev I.V."/>
            <person name="Jeffries T.W."/>
        </authorList>
    </citation>
    <scope>NUCLEOTIDE SEQUENCE [LARGE SCALE GENOMIC DNA]</scope>
    <source>
        <strain evidence="2">ATCC 18201 / CBS 1600 / BCRC 20928 / JCM 3617 / NBRC 0987 / NRRL Y-1542</strain>
    </source>
</reference>
<protein>
    <submittedName>
        <fullName evidence="1">Uncharacterized protein</fullName>
    </submittedName>
</protein>
<proteinExistence type="predicted"/>
<name>A0A1E4S3C3_CYBJN</name>
<dbReference type="RefSeq" id="XP_020071066.1">
    <property type="nucleotide sequence ID" value="XM_020214889.1"/>
</dbReference>
<evidence type="ECO:0000313" key="2">
    <source>
        <dbReference type="Proteomes" id="UP000094389"/>
    </source>
</evidence>
<evidence type="ECO:0000313" key="1">
    <source>
        <dbReference type="EMBL" id="ODV74027.1"/>
    </source>
</evidence>
<dbReference type="AlphaFoldDB" id="A0A1E4S3C3"/>
<dbReference type="EMBL" id="KV453929">
    <property type="protein sequence ID" value="ODV74027.1"/>
    <property type="molecule type" value="Genomic_DNA"/>
</dbReference>
<dbReference type="Proteomes" id="UP000094389">
    <property type="component" value="Unassembled WGS sequence"/>
</dbReference>
<accession>A0A1E4S3C3</accession>
<keyword evidence="2" id="KW-1185">Reference proteome</keyword>